<keyword evidence="10" id="KW-1185">Reference proteome</keyword>
<keyword evidence="4 7" id="KW-0812">Transmembrane</keyword>
<feature type="domain" description="YetF C-terminal" evidence="8">
    <location>
        <begin position="96"/>
        <end position="226"/>
    </location>
</feature>
<evidence type="ECO:0000313" key="9">
    <source>
        <dbReference type="EMBL" id="MBC8540976.1"/>
    </source>
</evidence>
<comment type="similarity">
    <text evidence="2">Belongs to the UPF0702 family.</text>
</comment>
<dbReference type="AlphaFoldDB" id="A0A926DME7"/>
<comment type="subcellular location">
    <subcellularLocation>
        <location evidence="1">Cell membrane</location>
        <topology evidence="1">Multi-pass membrane protein</topology>
    </subcellularLocation>
</comment>
<proteinExistence type="inferred from homology"/>
<evidence type="ECO:0000256" key="5">
    <source>
        <dbReference type="ARBA" id="ARBA00022989"/>
    </source>
</evidence>
<feature type="transmembrane region" description="Helical" evidence="7">
    <location>
        <begin position="76"/>
        <end position="94"/>
    </location>
</feature>
<dbReference type="EMBL" id="JACRSU010000003">
    <property type="protein sequence ID" value="MBC8540976.1"/>
    <property type="molecule type" value="Genomic_DNA"/>
</dbReference>
<feature type="transmembrane region" description="Helical" evidence="7">
    <location>
        <begin position="12"/>
        <end position="38"/>
    </location>
</feature>
<organism evidence="9 10">
    <name type="scientific">Congzhengia minquanensis</name>
    <dbReference type="NCBI Taxonomy" id="2763657"/>
    <lineage>
        <taxon>Bacteria</taxon>
        <taxon>Bacillati</taxon>
        <taxon>Bacillota</taxon>
        <taxon>Clostridia</taxon>
        <taxon>Eubacteriales</taxon>
        <taxon>Oscillospiraceae</taxon>
        <taxon>Congzhengia</taxon>
    </lineage>
</organism>
<dbReference type="PANTHER" id="PTHR34582:SF6">
    <property type="entry name" value="UPF0702 TRANSMEMBRANE PROTEIN YCAP"/>
    <property type="match status" value="1"/>
</dbReference>
<dbReference type="Gene3D" id="3.30.240.20">
    <property type="entry name" value="bsu07140 like domains"/>
    <property type="match status" value="2"/>
</dbReference>
<evidence type="ECO:0000256" key="3">
    <source>
        <dbReference type="ARBA" id="ARBA00022475"/>
    </source>
</evidence>
<dbReference type="InterPro" id="IPR023090">
    <property type="entry name" value="UPF0702_alpha/beta_dom_sf"/>
</dbReference>
<accession>A0A926DME7</accession>
<comment type="caution">
    <text evidence="9">The sequence shown here is derived from an EMBL/GenBank/DDBJ whole genome shotgun (WGS) entry which is preliminary data.</text>
</comment>
<evidence type="ECO:0000259" key="8">
    <source>
        <dbReference type="Pfam" id="PF04239"/>
    </source>
</evidence>
<protein>
    <submittedName>
        <fullName evidence="9">DUF421 domain-containing protein</fullName>
    </submittedName>
</protein>
<keyword evidence="6 7" id="KW-0472">Membrane</keyword>
<evidence type="ECO:0000256" key="6">
    <source>
        <dbReference type="ARBA" id="ARBA00023136"/>
    </source>
</evidence>
<evidence type="ECO:0000256" key="7">
    <source>
        <dbReference type="SAM" id="Phobius"/>
    </source>
</evidence>
<gene>
    <name evidence="9" type="ORF">H8698_08330</name>
</gene>
<keyword evidence="5 7" id="KW-1133">Transmembrane helix</keyword>
<dbReference type="Proteomes" id="UP000611762">
    <property type="component" value="Unassembled WGS sequence"/>
</dbReference>
<dbReference type="PANTHER" id="PTHR34582">
    <property type="entry name" value="UPF0702 TRANSMEMBRANE PROTEIN YCAP"/>
    <property type="match status" value="1"/>
</dbReference>
<evidence type="ECO:0000256" key="4">
    <source>
        <dbReference type="ARBA" id="ARBA00022692"/>
    </source>
</evidence>
<reference evidence="9" key="1">
    <citation type="submission" date="2020-08" db="EMBL/GenBank/DDBJ databases">
        <title>Genome public.</title>
        <authorList>
            <person name="Liu C."/>
            <person name="Sun Q."/>
        </authorList>
    </citation>
    <scope>NUCLEOTIDE SEQUENCE</scope>
    <source>
        <strain evidence="9">H8</strain>
    </source>
</reference>
<evidence type="ECO:0000256" key="2">
    <source>
        <dbReference type="ARBA" id="ARBA00006448"/>
    </source>
</evidence>
<sequence length="250" mass="28173">MVKLIKNKEKEMIPVEILSVTLTALLSVAVMFILAKLIGNRAISQMNLFDYVNSITIGSIAAELATSDVENMLDPLVAMVIYAIAVIVFAQISCKSLGFRRFVEGRTIILMKNGKIYNKNFDKAKIDINEFLMQCRLLGYFNLNDIKTAVQESNGKISILPTTAARPVKTQDLKLTPAEDTLYTNVILDGKVLSGNLQNAGYNEDWLNKELKKQNISHIKDIYLAVCSKNGDFYVYEKQDRKDKKDMFDL</sequence>
<keyword evidence="3" id="KW-1003">Cell membrane</keyword>
<evidence type="ECO:0000256" key="1">
    <source>
        <dbReference type="ARBA" id="ARBA00004651"/>
    </source>
</evidence>
<name>A0A926DME7_9FIRM</name>
<dbReference type="InterPro" id="IPR007353">
    <property type="entry name" value="DUF421"/>
</dbReference>
<evidence type="ECO:0000313" key="10">
    <source>
        <dbReference type="Proteomes" id="UP000611762"/>
    </source>
</evidence>
<dbReference type="RefSeq" id="WP_249312772.1">
    <property type="nucleotide sequence ID" value="NZ_JACRSU010000003.1"/>
</dbReference>
<dbReference type="Pfam" id="PF04239">
    <property type="entry name" value="DUF421"/>
    <property type="match status" value="1"/>
</dbReference>
<dbReference type="GO" id="GO:0005886">
    <property type="term" value="C:plasma membrane"/>
    <property type="evidence" value="ECO:0007669"/>
    <property type="project" value="UniProtKB-SubCell"/>
</dbReference>